<feature type="compositionally biased region" description="Basic and acidic residues" evidence="1">
    <location>
        <begin position="159"/>
        <end position="171"/>
    </location>
</feature>
<protein>
    <recommendedName>
        <fullName evidence="3">Protein sisterless A</fullName>
    </recommendedName>
</protein>
<evidence type="ECO:0000313" key="2">
    <source>
        <dbReference type="EMBL" id="JAC46811.1"/>
    </source>
</evidence>
<name>A0A034VU21_BACDO</name>
<feature type="compositionally biased region" description="Polar residues" evidence="1">
    <location>
        <begin position="1"/>
        <end position="13"/>
    </location>
</feature>
<feature type="region of interest" description="Disordered" evidence="1">
    <location>
        <begin position="56"/>
        <end position="75"/>
    </location>
</feature>
<dbReference type="AlphaFoldDB" id="A0A034VU21"/>
<evidence type="ECO:0000256" key="1">
    <source>
        <dbReference type="SAM" id="MobiDB-lite"/>
    </source>
</evidence>
<feature type="region of interest" description="Disordered" evidence="1">
    <location>
        <begin position="150"/>
        <end position="171"/>
    </location>
</feature>
<dbReference type="EMBL" id="GAKP01012140">
    <property type="protein sequence ID" value="JAC46812.1"/>
    <property type="molecule type" value="Transcribed_RNA"/>
</dbReference>
<dbReference type="EMBL" id="GAKP01012141">
    <property type="protein sequence ID" value="JAC46811.1"/>
    <property type="molecule type" value="Transcribed_RNA"/>
</dbReference>
<feature type="region of interest" description="Disordered" evidence="1">
    <location>
        <begin position="1"/>
        <end position="32"/>
    </location>
</feature>
<accession>A0A034VU21</accession>
<evidence type="ECO:0008006" key="3">
    <source>
        <dbReference type="Google" id="ProtNLM"/>
    </source>
</evidence>
<sequence length="258" mass="29554">MKTIMGSSQQTQHDISHTKTTTTTNNADQKSINRWQKSTSVISVCKATKKHQLKEDISKTHSRKQEKMSETKTDKVVRSLATRSRLTNFPLIFETPDKLLTMSQNEKFVRKKAFDNCIAAEMRRQKSKFFQEQQTYIAQQLEENPVEIAGRTHSPSSSLKEKKSAHAETETADKATAVLREQRAASCRKSRMNNKLKKEALKHRNDFITAKMAVTKHTLESITSKLQKAQLYLLRRGFDEAHIQNIRNIYGVGSITLE</sequence>
<reference evidence="2" key="1">
    <citation type="journal article" date="2014" name="BMC Genomics">
        <title>Characterizing the developmental transcriptome of the oriental fruit fly, Bactrocera dorsalis (Diptera: Tephritidae) through comparative genomic analysis with Drosophila melanogaster utilizing modENCODE datasets.</title>
        <authorList>
            <person name="Geib S.M."/>
            <person name="Calla B."/>
            <person name="Hall B."/>
            <person name="Hou S."/>
            <person name="Manoukis N.C."/>
        </authorList>
    </citation>
    <scope>NUCLEOTIDE SEQUENCE</scope>
    <source>
        <strain evidence="2">Punador</strain>
    </source>
</reference>
<dbReference type="OrthoDB" id="7935458at2759"/>
<proteinExistence type="predicted"/>
<organism evidence="2">
    <name type="scientific">Bactrocera dorsalis</name>
    <name type="common">Oriental fruit fly</name>
    <name type="synonym">Dacus dorsalis</name>
    <dbReference type="NCBI Taxonomy" id="27457"/>
    <lineage>
        <taxon>Eukaryota</taxon>
        <taxon>Metazoa</taxon>
        <taxon>Ecdysozoa</taxon>
        <taxon>Arthropoda</taxon>
        <taxon>Hexapoda</taxon>
        <taxon>Insecta</taxon>
        <taxon>Pterygota</taxon>
        <taxon>Neoptera</taxon>
        <taxon>Endopterygota</taxon>
        <taxon>Diptera</taxon>
        <taxon>Brachycera</taxon>
        <taxon>Muscomorpha</taxon>
        <taxon>Tephritoidea</taxon>
        <taxon>Tephritidae</taxon>
        <taxon>Bactrocera</taxon>
        <taxon>Bactrocera</taxon>
    </lineage>
</organism>